<dbReference type="CDD" id="cd03216">
    <property type="entry name" value="ABC_Carb_Monos_I"/>
    <property type="match status" value="1"/>
</dbReference>
<dbReference type="EMBL" id="WUEK01000003">
    <property type="protein sequence ID" value="MXG89252.1"/>
    <property type="molecule type" value="Genomic_DNA"/>
</dbReference>
<feature type="domain" description="ABC transporter" evidence="5">
    <location>
        <begin position="3"/>
        <end position="242"/>
    </location>
</feature>
<keyword evidence="3" id="KW-0547">Nucleotide-binding</keyword>
<protein>
    <submittedName>
        <fullName evidence="6">ATP-binding cassette domain-containing protein</fullName>
    </submittedName>
</protein>
<dbReference type="SUPFAM" id="SSF52540">
    <property type="entry name" value="P-loop containing nucleoside triphosphate hydrolases"/>
    <property type="match status" value="2"/>
</dbReference>
<dbReference type="PROSITE" id="PS00211">
    <property type="entry name" value="ABC_TRANSPORTER_1"/>
    <property type="match status" value="1"/>
</dbReference>
<dbReference type="InterPro" id="IPR050107">
    <property type="entry name" value="ABC_carbohydrate_import_ATPase"/>
</dbReference>
<keyword evidence="4 6" id="KW-0067">ATP-binding</keyword>
<dbReference type="InterPro" id="IPR027417">
    <property type="entry name" value="P-loop_NTPase"/>
</dbReference>
<dbReference type="InterPro" id="IPR017871">
    <property type="entry name" value="ABC_transporter-like_CS"/>
</dbReference>
<name>A0A6L7EZX7_9ACTN</name>
<evidence type="ECO:0000256" key="3">
    <source>
        <dbReference type="ARBA" id="ARBA00022741"/>
    </source>
</evidence>
<reference evidence="6 7" key="1">
    <citation type="submission" date="2019-12" db="EMBL/GenBank/DDBJ databases">
        <authorList>
            <person name="Kun Z."/>
        </authorList>
    </citation>
    <scope>NUCLEOTIDE SEQUENCE [LARGE SCALE GENOMIC DNA]</scope>
    <source>
        <strain evidence="6 7">YIM 123512</strain>
    </source>
</reference>
<dbReference type="InterPro" id="IPR003439">
    <property type="entry name" value="ABC_transporter-like_ATP-bd"/>
</dbReference>
<keyword evidence="7" id="KW-1185">Reference proteome</keyword>
<keyword evidence="1" id="KW-0813">Transport</keyword>
<dbReference type="PANTHER" id="PTHR43790">
    <property type="entry name" value="CARBOHYDRATE TRANSPORT ATP-BINDING PROTEIN MG119-RELATED"/>
    <property type="match status" value="1"/>
</dbReference>
<accession>A0A6L7EZX7</accession>
<comment type="caution">
    <text evidence="6">The sequence shown here is derived from an EMBL/GenBank/DDBJ whole genome shotgun (WGS) entry which is preliminary data.</text>
</comment>
<evidence type="ECO:0000256" key="1">
    <source>
        <dbReference type="ARBA" id="ARBA00022448"/>
    </source>
</evidence>
<gene>
    <name evidence="6" type="ORF">GRQ65_06785</name>
</gene>
<dbReference type="PROSITE" id="PS50893">
    <property type="entry name" value="ABC_TRANSPORTER_2"/>
    <property type="match status" value="2"/>
</dbReference>
<evidence type="ECO:0000313" key="6">
    <source>
        <dbReference type="EMBL" id="MXG89252.1"/>
    </source>
</evidence>
<evidence type="ECO:0000256" key="2">
    <source>
        <dbReference type="ARBA" id="ARBA00022737"/>
    </source>
</evidence>
<evidence type="ECO:0000313" key="7">
    <source>
        <dbReference type="Proteomes" id="UP000473325"/>
    </source>
</evidence>
<dbReference type="Gene3D" id="3.40.50.300">
    <property type="entry name" value="P-loop containing nucleotide triphosphate hydrolases"/>
    <property type="match status" value="2"/>
</dbReference>
<feature type="domain" description="ABC transporter" evidence="5">
    <location>
        <begin position="249"/>
        <end position="500"/>
    </location>
</feature>
<evidence type="ECO:0000259" key="5">
    <source>
        <dbReference type="PROSITE" id="PS50893"/>
    </source>
</evidence>
<sequence>MRVRCSQLVKVFPGVRALDGVDLDLRPGTVHALLGENGAGKSTLIKVLTGVHRADGGTVTLGEDGETRTVAFSRPLDAQAAGIGVVHQERNLVPSFSVAENIALQALPRRAGVVDRAAVRDLARRCLAQLDLDLDVDQPVAELSVAHMQLVEIAKALATDSQVLLLDEPTASLTADEADRLYAVVRRLREQGHVVVLVTHKLEEVFAIADVVTVLRDGRSVAGSVPLATLTRGDVVDLMVGRAHTELELSERSVDRAGTPALELRGVSTSVGHRGIDLAVHRGEIVGLYGLVGAGRSELVRALLGLDSVTGGEVLVDGDAVTIRSVGDALRRHRIGYVTENRKEEGVFLTQNLARNVAVTVWDRLARFGLVRDRDEKDLLATYRDRLGIRLSGPDQLAGQLSGGNQQKISLAKWLAADCSVLVVDEPTVGIDVRTKAAFHELIVELADQGLAILLITSDLPEMVTLADRVAVMHERRITGELLNSHHYTSMSAQVIRLVHGESAVDDPPAA</sequence>
<dbReference type="PANTHER" id="PTHR43790:SF9">
    <property type="entry name" value="GALACTOFURANOSE TRANSPORTER ATP-BINDING PROTEIN YTFR"/>
    <property type="match status" value="1"/>
</dbReference>
<dbReference type="GO" id="GO:0016887">
    <property type="term" value="F:ATP hydrolysis activity"/>
    <property type="evidence" value="ECO:0007669"/>
    <property type="project" value="InterPro"/>
</dbReference>
<dbReference type="SMART" id="SM00382">
    <property type="entry name" value="AAA"/>
    <property type="match status" value="2"/>
</dbReference>
<dbReference type="RefSeq" id="WP_160876443.1">
    <property type="nucleotide sequence ID" value="NZ_WUEK01000003.1"/>
</dbReference>
<dbReference type="GO" id="GO:0005524">
    <property type="term" value="F:ATP binding"/>
    <property type="evidence" value="ECO:0007669"/>
    <property type="project" value="UniProtKB-KW"/>
</dbReference>
<dbReference type="Proteomes" id="UP000473325">
    <property type="component" value="Unassembled WGS sequence"/>
</dbReference>
<proteinExistence type="predicted"/>
<evidence type="ECO:0000256" key="4">
    <source>
        <dbReference type="ARBA" id="ARBA00022840"/>
    </source>
</evidence>
<dbReference type="InterPro" id="IPR003593">
    <property type="entry name" value="AAA+_ATPase"/>
</dbReference>
<dbReference type="CDD" id="cd03215">
    <property type="entry name" value="ABC_Carb_Monos_II"/>
    <property type="match status" value="1"/>
</dbReference>
<keyword evidence="2" id="KW-0677">Repeat</keyword>
<organism evidence="6 7">
    <name type="scientific">Nocardioides flavescens</name>
    <dbReference type="NCBI Taxonomy" id="2691959"/>
    <lineage>
        <taxon>Bacteria</taxon>
        <taxon>Bacillati</taxon>
        <taxon>Actinomycetota</taxon>
        <taxon>Actinomycetes</taxon>
        <taxon>Propionibacteriales</taxon>
        <taxon>Nocardioidaceae</taxon>
        <taxon>Nocardioides</taxon>
    </lineage>
</organism>
<dbReference type="Pfam" id="PF00005">
    <property type="entry name" value="ABC_tran"/>
    <property type="match status" value="2"/>
</dbReference>
<dbReference type="AlphaFoldDB" id="A0A6L7EZX7"/>